<comment type="similarity">
    <text evidence="1 4">Belongs to the SIS family. GutQ/KpsF subfamily.</text>
</comment>
<evidence type="ECO:0000256" key="5">
    <source>
        <dbReference type="PROSITE-ProRule" id="PRU00703"/>
    </source>
</evidence>
<dbReference type="InterPro" id="IPR035474">
    <property type="entry name" value="SIS_Kpsf"/>
</dbReference>
<protein>
    <submittedName>
        <fullName evidence="8">KpsF/GutQ family sugar-phosphate isomerase</fullName>
    </submittedName>
</protein>
<dbReference type="PANTHER" id="PTHR42745">
    <property type="match status" value="1"/>
</dbReference>
<dbReference type="RefSeq" id="WP_283740306.1">
    <property type="nucleotide sequence ID" value="NZ_JASJEV010000004.1"/>
</dbReference>
<dbReference type="SUPFAM" id="SSF53697">
    <property type="entry name" value="SIS domain"/>
    <property type="match status" value="1"/>
</dbReference>
<accession>A0ABT7AHQ0</accession>
<feature type="domain" description="CBS" evidence="6">
    <location>
        <begin position="279"/>
        <end position="330"/>
    </location>
</feature>
<dbReference type="InterPro" id="IPR001347">
    <property type="entry name" value="SIS_dom"/>
</dbReference>
<dbReference type="Gene3D" id="3.10.580.10">
    <property type="entry name" value="CBS-domain"/>
    <property type="match status" value="1"/>
</dbReference>
<dbReference type="Proteomes" id="UP001321492">
    <property type="component" value="Unassembled WGS sequence"/>
</dbReference>
<sequence length="330" mass="34394">MTLSAVRKPAVDPIASALRTLATERNGLEALAEALTAGLGERFATAVRLIGACTGRVIVTGMGKSGHVGRKIAATLASTGTPAYFVHPGEASHGDLGMIRADDVVIALSWSGETTELSSIIGYAKRFRVTLVAITSKDDSTLGREADVCLTLPRTQEACPNGLAPTTSTTMQIVLGDALAVALLEARGFSAQDFRIYHPGGKLGAQLTQVCDVMHAGERLPVVAVGRTMGDALVEMSAKGFGCVVVVDDAGLLAGIVTDGDLRRHMRPDLMTLEVEAVMTRTPKIVAPDALLAEALELVERTKVGALVVVEDGRPVGLVHVLDLLRAGAA</sequence>
<gene>
    <name evidence="8" type="ORF">QNA08_08750</name>
</gene>
<evidence type="ECO:0000256" key="4">
    <source>
        <dbReference type="PIRNR" id="PIRNR004692"/>
    </source>
</evidence>
<dbReference type="InterPro" id="IPR004800">
    <property type="entry name" value="KdsD/KpsF-type"/>
</dbReference>
<dbReference type="PROSITE" id="PS51371">
    <property type="entry name" value="CBS"/>
    <property type="match status" value="2"/>
</dbReference>
<evidence type="ECO:0000256" key="3">
    <source>
        <dbReference type="ARBA" id="ARBA00023122"/>
    </source>
</evidence>
<name>A0ABT7AHQ0_9HYPH</name>
<dbReference type="GO" id="GO:0016853">
    <property type="term" value="F:isomerase activity"/>
    <property type="evidence" value="ECO:0007669"/>
    <property type="project" value="UniProtKB-KW"/>
</dbReference>
<keyword evidence="8" id="KW-0413">Isomerase</keyword>
<proteinExistence type="inferred from homology"/>
<dbReference type="Pfam" id="PF00571">
    <property type="entry name" value="CBS"/>
    <property type="match status" value="2"/>
</dbReference>
<feature type="domain" description="SIS" evidence="7">
    <location>
        <begin position="46"/>
        <end position="189"/>
    </location>
</feature>
<dbReference type="CDD" id="cd05014">
    <property type="entry name" value="SIS_Kpsf"/>
    <property type="match status" value="1"/>
</dbReference>
<dbReference type="InterPro" id="IPR046342">
    <property type="entry name" value="CBS_dom_sf"/>
</dbReference>
<dbReference type="InterPro" id="IPR046348">
    <property type="entry name" value="SIS_dom_sf"/>
</dbReference>
<keyword evidence="3 5" id="KW-0129">CBS domain</keyword>
<dbReference type="NCBIfam" id="TIGR00393">
    <property type="entry name" value="kpsF"/>
    <property type="match status" value="1"/>
</dbReference>
<evidence type="ECO:0000256" key="1">
    <source>
        <dbReference type="ARBA" id="ARBA00008165"/>
    </source>
</evidence>
<dbReference type="PANTHER" id="PTHR42745:SF1">
    <property type="entry name" value="ARABINOSE 5-PHOSPHATE ISOMERASE KDSD"/>
    <property type="match status" value="1"/>
</dbReference>
<evidence type="ECO:0000259" key="6">
    <source>
        <dbReference type="PROSITE" id="PS51371"/>
    </source>
</evidence>
<organism evidence="8 9">
    <name type="scientific">Chelatococcus albus</name>
    <dbReference type="NCBI Taxonomy" id="3047466"/>
    <lineage>
        <taxon>Bacteria</taxon>
        <taxon>Pseudomonadati</taxon>
        <taxon>Pseudomonadota</taxon>
        <taxon>Alphaproteobacteria</taxon>
        <taxon>Hyphomicrobiales</taxon>
        <taxon>Chelatococcaceae</taxon>
        <taxon>Chelatococcus</taxon>
    </lineage>
</organism>
<keyword evidence="2" id="KW-0677">Repeat</keyword>
<comment type="caution">
    <text evidence="8">The sequence shown here is derived from an EMBL/GenBank/DDBJ whole genome shotgun (WGS) entry which is preliminary data.</text>
</comment>
<dbReference type="Gene3D" id="3.40.50.10490">
    <property type="entry name" value="Glucose-6-phosphate isomerase like protein, domain 1"/>
    <property type="match status" value="1"/>
</dbReference>
<dbReference type="Pfam" id="PF01380">
    <property type="entry name" value="SIS"/>
    <property type="match status" value="1"/>
</dbReference>
<dbReference type="InterPro" id="IPR000644">
    <property type="entry name" value="CBS_dom"/>
</dbReference>
<dbReference type="PIRSF" id="PIRSF004692">
    <property type="entry name" value="KdsD_KpsF"/>
    <property type="match status" value="1"/>
</dbReference>
<dbReference type="CDD" id="cd04604">
    <property type="entry name" value="CBS_pair_SIS_assoc"/>
    <property type="match status" value="1"/>
</dbReference>
<dbReference type="InterPro" id="IPR050986">
    <property type="entry name" value="GutQ/KpsF_isomerases"/>
</dbReference>
<evidence type="ECO:0000313" key="8">
    <source>
        <dbReference type="EMBL" id="MDJ1158319.1"/>
    </source>
</evidence>
<reference evidence="8 9" key="1">
    <citation type="submission" date="2023-05" db="EMBL/GenBank/DDBJ databases">
        <title>Chelatococcus sp. nov., a moderately thermophilic bacterium isolated from hot spring microbial mat.</title>
        <authorList>
            <person name="Hu C.-J."/>
            <person name="Li W.-J."/>
        </authorList>
    </citation>
    <scope>NUCLEOTIDE SEQUENCE [LARGE SCALE GENOMIC DNA]</scope>
    <source>
        <strain evidence="8 9">SYSU G07232</strain>
    </source>
</reference>
<keyword evidence="9" id="KW-1185">Reference proteome</keyword>
<feature type="domain" description="CBS" evidence="6">
    <location>
        <begin position="214"/>
        <end position="273"/>
    </location>
</feature>
<evidence type="ECO:0000313" key="9">
    <source>
        <dbReference type="Proteomes" id="UP001321492"/>
    </source>
</evidence>
<dbReference type="PROSITE" id="PS51464">
    <property type="entry name" value="SIS"/>
    <property type="match status" value="1"/>
</dbReference>
<dbReference type="EMBL" id="JASJEV010000004">
    <property type="protein sequence ID" value="MDJ1158319.1"/>
    <property type="molecule type" value="Genomic_DNA"/>
</dbReference>
<evidence type="ECO:0000256" key="2">
    <source>
        <dbReference type="ARBA" id="ARBA00022737"/>
    </source>
</evidence>
<evidence type="ECO:0000259" key="7">
    <source>
        <dbReference type="PROSITE" id="PS51464"/>
    </source>
</evidence>
<dbReference type="SMART" id="SM00116">
    <property type="entry name" value="CBS"/>
    <property type="match status" value="2"/>
</dbReference>